<proteinExistence type="predicted"/>
<sequence>MPMSKDTAASLAMYVAGLFSGLAMAVPSNAPSLWAAVRSLYNTTFLPVFLPLFPLDLE</sequence>
<gene>
    <name evidence="1" type="ORF">BS50DRAFT_292582</name>
</gene>
<reference evidence="1 2" key="1">
    <citation type="journal article" date="2018" name="Front. Microbiol.">
        <title>Genome-Wide Analysis of Corynespora cassiicola Leaf Fall Disease Putative Effectors.</title>
        <authorList>
            <person name="Lopez D."/>
            <person name="Ribeiro S."/>
            <person name="Label P."/>
            <person name="Fumanal B."/>
            <person name="Venisse J.S."/>
            <person name="Kohler A."/>
            <person name="de Oliveira R.R."/>
            <person name="Labutti K."/>
            <person name="Lipzen A."/>
            <person name="Lail K."/>
            <person name="Bauer D."/>
            <person name="Ohm R.A."/>
            <person name="Barry K.W."/>
            <person name="Spatafora J."/>
            <person name="Grigoriev I.V."/>
            <person name="Martin F.M."/>
            <person name="Pujade-Renaud V."/>
        </authorList>
    </citation>
    <scope>NUCLEOTIDE SEQUENCE [LARGE SCALE GENOMIC DNA]</scope>
    <source>
        <strain evidence="1 2">Philippines</strain>
    </source>
</reference>
<dbReference type="AlphaFoldDB" id="A0A2T2NWJ0"/>
<keyword evidence="2" id="KW-1185">Reference proteome</keyword>
<name>A0A2T2NWJ0_CORCC</name>
<evidence type="ECO:0000313" key="2">
    <source>
        <dbReference type="Proteomes" id="UP000240883"/>
    </source>
</evidence>
<accession>A0A2T2NWJ0</accession>
<dbReference type="EMBL" id="KZ678132">
    <property type="protein sequence ID" value="PSN69646.1"/>
    <property type="molecule type" value="Genomic_DNA"/>
</dbReference>
<evidence type="ECO:0000313" key="1">
    <source>
        <dbReference type="EMBL" id="PSN69646.1"/>
    </source>
</evidence>
<organism evidence="1 2">
    <name type="scientific">Corynespora cassiicola Philippines</name>
    <dbReference type="NCBI Taxonomy" id="1448308"/>
    <lineage>
        <taxon>Eukaryota</taxon>
        <taxon>Fungi</taxon>
        <taxon>Dikarya</taxon>
        <taxon>Ascomycota</taxon>
        <taxon>Pezizomycotina</taxon>
        <taxon>Dothideomycetes</taxon>
        <taxon>Pleosporomycetidae</taxon>
        <taxon>Pleosporales</taxon>
        <taxon>Corynesporascaceae</taxon>
        <taxon>Corynespora</taxon>
    </lineage>
</organism>
<protein>
    <submittedName>
        <fullName evidence="1">Uncharacterized protein</fullName>
    </submittedName>
</protein>
<dbReference type="Proteomes" id="UP000240883">
    <property type="component" value="Unassembled WGS sequence"/>
</dbReference>